<sequence length="312" mass="34742">MDKSTTHQTEVITSPVSLSDEGLVFSPTLVLSGDKSQNSEAQYLAKPGAELISEETEVGPMDVSPTIFERLFEGDLPERKGPESCILTAGAKLVVVQSLASLRGDTQPTLLDQELRSPDQVPHRIQLVFDQTLISLGVENYEEEEEELQLRWRSRGVRGTNSSQIRGDELETAKMLPKHVSPATCGDNAEARKRKGKGKLIKAHLKGEKKRYGTRSVTQKVLGSAMEANAAHTEIIRKRRQEGSLAVEPTYTIMHVDDSETQSEDIVRAVAKQKREAEEERVKSKGTQKRAMKSPAKKEKVTKQKNSKRRKE</sequence>
<gene>
    <name evidence="2" type="ORF">H5410_055767</name>
</gene>
<dbReference type="EMBL" id="JACXVP010000011">
    <property type="protein sequence ID" value="KAG5575633.1"/>
    <property type="molecule type" value="Genomic_DNA"/>
</dbReference>
<comment type="caution">
    <text evidence="2">The sequence shown here is derived from an EMBL/GenBank/DDBJ whole genome shotgun (WGS) entry which is preliminary data.</text>
</comment>
<feature type="compositionally biased region" description="Basic residues" evidence="1">
    <location>
        <begin position="303"/>
        <end position="312"/>
    </location>
</feature>
<name>A0A9J5WIG5_SOLCO</name>
<feature type="compositionally biased region" description="Basic and acidic residues" evidence="1">
    <location>
        <begin position="273"/>
        <end position="283"/>
    </location>
</feature>
<dbReference type="OrthoDB" id="10386244at2759"/>
<organism evidence="2 3">
    <name type="scientific">Solanum commersonii</name>
    <name type="common">Commerson's wild potato</name>
    <name type="synonym">Commerson's nightshade</name>
    <dbReference type="NCBI Taxonomy" id="4109"/>
    <lineage>
        <taxon>Eukaryota</taxon>
        <taxon>Viridiplantae</taxon>
        <taxon>Streptophyta</taxon>
        <taxon>Embryophyta</taxon>
        <taxon>Tracheophyta</taxon>
        <taxon>Spermatophyta</taxon>
        <taxon>Magnoliopsida</taxon>
        <taxon>eudicotyledons</taxon>
        <taxon>Gunneridae</taxon>
        <taxon>Pentapetalae</taxon>
        <taxon>asterids</taxon>
        <taxon>lamiids</taxon>
        <taxon>Solanales</taxon>
        <taxon>Solanaceae</taxon>
        <taxon>Solanoideae</taxon>
        <taxon>Solaneae</taxon>
        <taxon>Solanum</taxon>
    </lineage>
</organism>
<evidence type="ECO:0000313" key="3">
    <source>
        <dbReference type="Proteomes" id="UP000824120"/>
    </source>
</evidence>
<protein>
    <submittedName>
        <fullName evidence="2">Uncharacterized protein</fullName>
    </submittedName>
</protein>
<evidence type="ECO:0000313" key="2">
    <source>
        <dbReference type="EMBL" id="KAG5575633.1"/>
    </source>
</evidence>
<reference evidence="2 3" key="1">
    <citation type="submission" date="2020-09" db="EMBL/GenBank/DDBJ databases">
        <title>De no assembly of potato wild relative species, Solanum commersonii.</title>
        <authorList>
            <person name="Cho K."/>
        </authorList>
    </citation>
    <scope>NUCLEOTIDE SEQUENCE [LARGE SCALE GENOMIC DNA]</scope>
    <source>
        <strain evidence="2">LZ3.2</strain>
        <tissue evidence="2">Leaf</tissue>
    </source>
</reference>
<proteinExistence type="predicted"/>
<keyword evidence="3" id="KW-1185">Reference proteome</keyword>
<accession>A0A9J5WIG5</accession>
<feature type="region of interest" description="Disordered" evidence="1">
    <location>
        <begin position="270"/>
        <end position="312"/>
    </location>
</feature>
<dbReference type="Proteomes" id="UP000824120">
    <property type="component" value="Chromosome 11"/>
</dbReference>
<dbReference type="AlphaFoldDB" id="A0A9J5WIG5"/>
<evidence type="ECO:0000256" key="1">
    <source>
        <dbReference type="SAM" id="MobiDB-lite"/>
    </source>
</evidence>